<name>A0A2S8GMZ5_9BACT</name>
<sequence length="131" mass="14893">MGMEDRTLTEAPNAPRQLELWLQHAAGCIIWEDVRNYAREQIDPSLSEEARSAALEAIDHAVYGLMMLIDGINVPLRNDRQEITLSVTAKLTDRESEQTISELDLFDGDGMCMGYHFWMEGDFGEYPPMEP</sequence>
<reference evidence="1 2" key="1">
    <citation type="submission" date="2018-02" db="EMBL/GenBank/DDBJ databases">
        <title>Comparative genomes isolates from brazilian mangrove.</title>
        <authorList>
            <person name="Araujo J.E."/>
            <person name="Taketani R.G."/>
            <person name="Silva M.C.P."/>
            <person name="Loureco M.V."/>
            <person name="Andreote F.D."/>
        </authorList>
    </citation>
    <scope>NUCLEOTIDE SEQUENCE [LARGE SCALE GENOMIC DNA]</scope>
    <source>
        <strain evidence="1 2">Nap-Phe MGV</strain>
    </source>
</reference>
<dbReference type="OrthoDB" id="7063902at2"/>
<evidence type="ECO:0000313" key="2">
    <source>
        <dbReference type="Proteomes" id="UP000237819"/>
    </source>
</evidence>
<organism evidence="1 2">
    <name type="scientific">Blastopirellula marina</name>
    <dbReference type="NCBI Taxonomy" id="124"/>
    <lineage>
        <taxon>Bacteria</taxon>
        <taxon>Pseudomonadati</taxon>
        <taxon>Planctomycetota</taxon>
        <taxon>Planctomycetia</taxon>
        <taxon>Pirellulales</taxon>
        <taxon>Pirellulaceae</taxon>
        <taxon>Blastopirellula</taxon>
    </lineage>
</organism>
<gene>
    <name evidence="1" type="ORF">C5Y93_13155</name>
</gene>
<accession>A0A2S8GMZ5</accession>
<dbReference type="EMBL" id="PUHZ01000014">
    <property type="protein sequence ID" value="PQO45394.1"/>
    <property type="molecule type" value="Genomic_DNA"/>
</dbReference>
<comment type="caution">
    <text evidence="1">The sequence shown here is derived from an EMBL/GenBank/DDBJ whole genome shotgun (WGS) entry which is preliminary data.</text>
</comment>
<dbReference type="AlphaFoldDB" id="A0A2S8GMZ5"/>
<proteinExistence type="predicted"/>
<evidence type="ECO:0000313" key="1">
    <source>
        <dbReference type="EMBL" id="PQO45394.1"/>
    </source>
</evidence>
<protein>
    <submittedName>
        <fullName evidence="1">Uncharacterized protein</fullName>
    </submittedName>
</protein>
<dbReference type="RefSeq" id="WP_105335885.1">
    <property type="nucleotide sequence ID" value="NZ_PUHZ01000014.1"/>
</dbReference>
<dbReference type="Proteomes" id="UP000237819">
    <property type="component" value="Unassembled WGS sequence"/>
</dbReference>